<protein>
    <submittedName>
        <fullName evidence="2">tRNA (Adenosine(37)-N6)-threonylcarbamoyltransferase complex dimerization subunit type 1 TsaB</fullName>
    </submittedName>
</protein>
<accession>A0A917XX02</accession>
<reference evidence="2" key="2">
    <citation type="submission" date="2020-09" db="EMBL/GenBank/DDBJ databases">
        <authorList>
            <person name="Sun Q."/>
            <person name="Ohkuma M."/>
        </authorList>
    </citation>
    <scope>NUCLEOTIDE SEQUENCE</scope>
    <source>
        <strain evidence="2">JCM 17251</strain>
    </source>
</reference>
<dbReference type="AlphaFoldDB" id="A0A917XX02"/>
<dbReference type="GO" id="GO:0002949">
    <property type="term" value="P:tRNA threonylcarbamoyladenosine modification"/>
    <property type="evidence" value="ECO:0007669"/>
    <property type="project" value="InterPro"/>
</dbReference>
<gene>
    <name evidence="2" type="ORF">GCM10007971_18520</name>
</gene>
<dbReference type="Gene3D" id="3.30.420.40">
    <property type="match status" value="2"/>
</dbReference>
<dbReference type="PANTHER" id="PTHR11735">
    <property type="entry name" value="TRNA N6-ADENOSINE THREONYLCARBAMOYLTRANSFERASE"/>
    <property type="match status" value="1"/>
</dbReference>
<dbReference type="EMBL" id="BMOS01000010">
    <property type="protein sequence ID" value="GGN57508.1"/>
    <property type="molecule type" value="Genomic_DNA"/>
</dbReference>
<dbReference type="NCBIfam" id="TIGR03725">
    <property type="entry name" value="T6A_YeaZ"/>
    <property type="match status" value="1"/>
</dbReference>
<feature type="domain" description="Gcp-like" evidence="1">
    <location>
        <begin position="32"/>
        <end position="224"/>
    </location>
</feature>
<organism evidence="2 3">
    <name type="scientific">Oceanobacillus indicireducens</name>
    <dbReference type="NCBI Taxonomy" id="1004261"/>
    <lineage>
        <taxon>Bacteria</taxon>
        <taxon>Bacillati</taxon>
        <taxon>Bacillota</taxon>
        <taxon>Bacilli</taxon>
        <taxon>Bacillales</taxon>
        <taxon>Bacillaceae</taxon>
        <taxon>Oceanobacillus</taxon>
    </lineage>
</organism>
<evidence type="ECO:0000313" key="2">
    <source>
        <dbReference type="EMBL" id="GGN57508.1"/>
    </source>
</evidence>
<dbReference type="InterPro" id="IPR000905">
    <property type="entry name" value="Gcp-like_dom"/>
</dbReference>
<dbReference type="GO" id="GO:0005829">
    <property type="term" value="C:cytosol"/>
    <property type="evidence" value="ECO:0007669"/>
    <property type="project" value="TreeGrafter"/>
</dbReference>
<evidence type="ECO:0000259" key="1">
    <source>
        <dbReference type="Pfam" id="PF00814"/>
    </source>
</evidence>
<reference evidence="2" key="1">
    <citation type="journal article" date="2014" name="Int. J. Syst. Evol. Microbiol.">
        <title>Complete genome sequence of Corynebacterium casei LMG S-19264T (=DSM 44701T), isolated from a smear-ripened cheese.</title>
        <authorList>
            <consortium name="US DOE Joint Genome Institute (JGI-PGF)"/>
            <person name="Walter F."/>
            <person name="Albersmeier A."/>
            <person name="Kalinowski J."/>
            <person name="Ruckert C."/>
        </authorList>
    </citation>
    <scope>NUCLEOTIDE SEQUENCE</scope>
    <source>
        <strain evidence="2">JCM 17251</strain>
    </source>
</reference>
<dbReference type="CDD" id="cd24032">
    <property type="entry name" value="ASKHA_NBD_TsaB"/>
    <property type="match status" value="1"/>
</dbReference>
<proteinExistence type="predicted"/>
<name>A0A917XX02_9BACI</name>
<dbReference type="SUPFAM" id="SSF53067">
    <property type="entry name" value="Actin-like ATPase domain"/>
    <property type="match status" value="2"/>
</dbReference>
<sequence length="235" mass="25765">MNLLVIDTSNHVLGVAIMKNDQVIGQIMTNLTKNHSVRLMPAIDKLMAEVGMRVEELDRIAVAKGPGSYTGVRIGLTTAKTLAWALGTPVVGVSSLEALSYQGRFFDGLVCPFFDARRGLVYTGIYEWEGGNITNPVPDQNTPFVNILEDLKEKGKSVLFLSPDVSAFKEQIIETMGELAVIPEGPYHITNPAHLGLASMTMEPDNIHGLAPNYLRLAEAEANWLKQQKEKESND</sequence>
<dbReference type="Proteomes" id="UP000624041">
    <property type="component" value="Unassembled WGS sequence"/>
</dbReference>
<keyword evidence="3" id="KW-1185">Reference proteome</keyword>
<dbReference type="RefSeq" id="WP_156856917.1">
    <property type="nucleotide sequence ID" value="NZ_BMOS01000010.1"/>
</dbReference>
<evidence type="ECO:0000313" key="3">
    <source>
        <dbReference type="Proteomes" id="UP000624041"/>
    </source>
</evidence>
<dbReference type="InterPro" id="IPR043129">
    <property type="entry name" value="ATPase_NBD"/>
</dbReference>
<comment type="caution">
    <text evidence="2">The sequence shown here is derived from an EMBL/GenBank/DDBJ whole genome shotgun (WGS) entry which is preliminary data.</text>
</comment>
<dbReference type="Pfam" id="PF00814">
    <property type="entry name" value="TsaD"/>
    <property type="match status" value="1"/>
</dbReference>
<dbReference type="PANTHER" id="PTHR11735:SF11">
    <property type="entry name" value="TRNA THREONYLCARBAMOYLADENOSINE BIOSYNTHESIS PROTEIN TSAB"/>
    <property type="match status" value="1"/>
</dbReference>
<dbReference type="InterPro" id="IPR022496">
    <property type="entry name" value="T6A_TsaB"/>
</dbReference>